<keyword evidence="1" id="KW-0677">Repeat</keyword>
<dbReference type="AlphaFoldDB" id="A0A7S3LUN9"/>
<dbReference type="SUPFAM" id="SSF48403">
    <property type="entry name" value="Ankyrin repeat"/>
    <property type="match status" value="1"/>
</dbReference>
<dbReference type="SMART" id="SM00248">
    <property type="entry name" value="ANK"/>
    <property type="match status" value="4"/>
</dbReference>
<dbReference type="PROSITE" id="PS50088">
    <property type="entry name" value="ANK_REPEAT"/>
    <property type="match status" value="2"/>
</dbReference>
<name>A0A7S3LUN9_9EUKA</name>
<evidence type="ECO:0000256" key="3">
    <source>
        <dbReference type="PROSITE-ProRule" id="PRU00023"/>
    </source>
</evidence>
<reference evidence="4" key="1">
    <citation type="submission" date="2021-01" db="EMBL/GenBank/DDBJ databases">
        <authorList>
            <person name="Corre E."/>
            <person name="Pelletier E."/>
            <person name="Niang G."/>
            <person name="Scheremetjew M."/>
            <person name="Finn R."/>
            <person name="Kale V."/>
            <person name="Holt S."/>
            <person name="Cochrane G."/>
            <person name="Meng A."/>
            <person name="Brown T."/>
            <person name="Cohen L."/>
        </authorList>
    </citation>
    <scope>NUCLEOTIDE SEQUENCE</scope>
    <source>
        <strain evidence="4">NIES-2562</strain>
    </source>
</reference>
<dbReference type="InterPro" id="IPR002110">
    <property type="entry name" value="Ankyrin_rpt"/>
</dbReference>
<evidence type="ECO:0000256" key="1">
    <source>
        <dbReference type="ARBA" id="ARBA00022737"/>
    </source>
</evidence>
<dbReference type="EMBL" id="HBIB01041503">
    <property type="protein sequence ID" value="CAE0264809.1"/>
    <property type="molecule type" value="Transcribed_RNA"/>
</dbReference>
<proteinExistence type="predicted"/>
<keyword evidence="2 3" id="KW-0040">ANK repeat</keyword>
<organism evidence="4">
    <name type="scientific">Palpitomonas bilix</name>
    <dbReference type="NCBI Taxonomy" id="652834"/>
    <lineage>
        <taxon>Eukaryota</taxon>
        <taxon>Eukaryota incertae sedis</taxon>
    </lineage>
</organism>
<evidence type="ECO:0000256" key="2">
    <source>
        <dbReference type="ARBA" id="ARBA00023043"/>
    </source>
</evidence>
<dbReference type="PROSITE" id="PS50297">
    <property type="entry name" value="ANK_REP_REGION"/>
    <property type="match status" value="2"/>
</dbReference>
<dbReference type="Gene3D" id="1.25.40.20">
    <property type="entry name" value="Ankyrin repeat-containing domain"/>
    <property type="match status" value="1"/>
</dbReference>
<sequence>MELLEEHRLLFDLLLSPLYDACERGVVENVRATVESYEAWNEQRRREGQTSVDVRLVLESVSSSGLTPLGHAVRNGHREVVKYLLQKGVSSSRPSRYCPHACSPFQSLCSLSGPRAELLLTCMAEMGMDEDIKIALNYLNADGKTCLHYAVEIDESGDLVRFLTERGAVMMRHYDDVQNFTAGAPPCPTSPLHLAFQLGREGCIYALLRYLEECELEIIKQFSEGLPLDIFGDCSEERNQYACLVKLARDYINCMSWVDDQGRTPFDLLLRGNRARNVDEEDNGDARPVDESMPSTQVRFDLLGGAFWFMVIHFSRLPDGTSLLPAAVKENAKLFSDIAVWFRDNAPQGRRVEAPSSIMRTMSYLVKKWLEENGVVLSPEQSKAFREASDKAQLGVRFSASGDLEWHGDRPDQVNENWHLGQLPLPEPVEVGDVVGFPAEGREGRQVRRRVDPDIKSLFYNCCRERDVEMANQILGLPSKVLRPHFENMLFIATKWGMKGVFDELVTVLEEGEEQDENGKVISDHLAEVRGADEHNLASYARSILHDDRVEGERRRGVEEICTVLSRVPEA</sequence>
<feature type="repeat" description="ANK" evidence="3">
    <location>
        <begin position="142"/>
        <end position="168"/>
    </location>
</feature>
<gene>
    <name evidence="4" type="ORF">PBIL07802_LOCUS27134</name>
</gene>
<dbReference type="PANTHER" id="PTHR24198:SF165">
    <property type="entry name" value="ANKYRIN REPEAT-CONTAINING PROTEIN-RELATED"/>
    <property type="match status" value="1"/>
</dbReference>
<feature type="repeat" description="ANK" evidence="3">
    <location>
        <begin position="64"/>
        <end position="96"/>
    </location>
</feature>
<dbReference type="PANTHER" id="PTHR24198">
    <property type="entry name" value="ANKYRIN REPEAT AND PROTEIN KINASE DOMAIN-CONTAINING PROTEIN"/>
    <property type="match status" value="1"/>
</dbReference>
<protein>
    <recommendedName>
        <fullName evidence="5">Ankyrin repeat protein</fullName>
    </recommendedName>
</protein>
<dbReference type="InterPro" id="IPR036770">
    <property type="entry name" value="Ankyrin_rpt-contain_sf"/>
</dbReference>
<dbReference type="Pfam" id="PF13606">
    <property type="entry name" value="Ank_3"/>
    <property type="match status" value="1"/>
</dbReference>
<evidence type="ECO:0008006" key="5">
    <source>
        <dbReference type="Google" id="ProtNLM"/>
    </source>
</evidence>
<evidence type="ECO:0000313" key="4">
    <source>
        <dbReference type="EMBL" id="CAE0264809.1"/>
    </source>
</evidence>
<accession>A0A7S3LUN9</accession>